<dbReference type="AlphaFoldDB" id="A0A2P2DAA4"/>
<reference evidence="12" key="1">
    <citation type="journal article" date="2019" name="Microbiol. Immunol.">
        <title>Molecular and phenotypic characterization of Leptospira johnsonii sp. nov., Leptospira ellinghausenii sp. nov. and Leptospira ryugenii sp. nov. isolated from soil and water in Japan.</title>
        <authorList>
            <person name="Masuzawa T."/>
            <person name="Saito M."/>
            <person name="Nakao R."/>
            <person name="Nikaido Y."/>
            <person name="Matsumoto M."/>
            <person name="Ogawa M."/>
            <person name="Yokoyama M."/>
            <person name="Hidaka Y."/>
            <person name="Tomita J."/>
            <person name="Sakakibara K."/>
            <person name="Suzuki K."/>
            <person name="Yasuda S."/>
            <person name="Sato H."/>
            <person name="Yamaguchi M."/>
            <person name="Yoshida S.I."/>
            <person name="Koizumi N."/>
            <person name="Kawamura Y."/>
        </authorList>
    </citation>
    <scope>NUCLEOTIDE SEQUENCE [LARGE SCALE GENOMIC DNA]</scope>
    <source>
        <strain evidence="12">E18</strain>
    </source>
</reference>
<keyword evidence="5" id="KW-0347">Helicase</keyword>
<keyword evidence="12" id="KW-1185">Reference proteome</keyword>
<keyword evidence="4" id="KW-0378">Hydrolase</keyword>
<dbReference type="Proteomes" id="UP000245206">
    <property type="component" value="Unassembled WGS sequence"/>
</dbReference>
<dbReference type="GO" id="GO:0005524">
    <property type="term" value="F:ATP binding"/>
    <property type="evidence" value="ECO:0007669"/>
    <property type="project" value="UniProtKB-KW"/>
</dbReference>
<evidence type="ECO:0000256" key="9">
    <source>
        <dbReference type="ARBA" id="ARBA00023204"/>
    </source>
</evidence>
<dbReference type="SUPFAM" id="SSF52980">
    <property type="entry name" value="Restriction endonuclease-like"/>
    <property type="match status" value="1"/>
</dbReference>
<evidence type="ECO:0000256" key="2">
    <source>
        <dbReference type="ARBA" id="ARBA00022741"/>
    </source>
</evidence>
<evidence type="ECO:0000256" key="8">
    <source>
        <dbReference type="ARBA" id="ARBA00023125"/>
    </source>
</evidence>
<keyword evidence="9" id="KW-0234">DNA repair</keyword>
<evidence type="ECO:0000256" key="7">
    <source>
        <dbReference type="ARBA" id="ARBA00022840"/>
    </source>
</evidence>
<accession>A0A2P2DAA4</accession>
<feature type="domain" description="RecC C-terminal" evidence="10">
    <location>
        <begin position="762"/>
        <end position="881"/>
    </location>
</feature>
<dbReference type="Gene3D" id="1.10.10.160">
    <property type="match status" value="1"/>
</dbReference>
<evidence type="ECO:0000256" key="5">
    <source>
        <dbReference type="ARBA" id="ARBA00022806"/>
    </source>
</evidence>
<dbReference type="InterPro" id="IPR041500">
    <property type="entry name" value="RecC_C"/>
</dbReference>
<dbReference type="InterPro" id="IPR013986">
    <property type="entry name" value="DExx_box_DNA_helicase_dom_sf"/>
</dbReference>
<protein>
    <submittedName>
        <fullName evidence="11">Exodeoxyribonuclease V gamma chain</fullName>
    </submittedName>
</protein>
<dbReference type="GO" id="GO:0006310">
    <property type="term" value="P:DNA recombination"/>
    <property type="evidence" value="ECO:0007669"/>
    <property type="project" value="TreeGrafter"/>
</dbReference>
<dbReference type="InterPro" id="IPR011335">
    <property type="entry name" value="Restrct_endonuc-II-like"/>
</dbReference>
<dbReference type="InterPro" id="IPR027417">
    <property type="entry name" value="P-loop_NTPase"/>
</dbReference>
<name>A0A2P2DAA4_9LEPT</name>
<dbReference type="Pfam" id="PF04257">
    <property type="entry name" value="Exonuc_V_gamma"/>
    <property type="match status" value="1"/>
</dbReference>
<dbReference type="PANTHER" id="PTHR30591">
    <property type="entry name" value="RECBCD ENZYME SUBUNIT RECC"/>
    <property type="match status" value="1"/>
</dbReference>
<dbReference type="SUPFAM" id="SSF52540">
    <property type="entry name" value="P-loop containing nucleoside triphosphate hydrolases"/>
    <property type="match status" value="2"/>
</dbReference>
<keyword evidence="8" id="KW-0238">DNA-binding</keyword>
<organism evidence="11 12">
    <name type="scientific">Leptospira ellinghausenii</name>
    <dbReference type="NCBI Taxonomy" id="1917822"/>
    <lineage>
        <taxon>Bacteria</taxon>
        <taxon>Pseudomonadati</taxon>
        <taxon>Spirochaetota</taxon>
        <taxon>Spirochaetia</taxon>
        <taxon>Leptospirales</taxon>
        <taxon>Leptospiraceae</taxon>
        <taxon>Leptospira</taxon>
    </lineage>
</organism>
<dbReference type="OrthoDB" id="9762834at2"/>
<keyword evidence="7" id="KW-0067">ATP-binding</keyword>
<evidence type="ECO:0000256" key="3">
    <source>
        <dbReference type="ARBA" id="ARBA00022763"/>
    </source>
</evidence>
<dbReference type="RefSeq" id="WP_108958689.1">
    <property type="nucleotide sequence ID" value="NZ_BFAZ01000004.1"/>
</dbReference>
<dbReference type="Pfam" id="PF17946">
    <property type="entry name" value="RecC_C"/>
    <property type="match status" value="1"/>
</dbReference>
<dbReference type="Gene3D" id="3.40.50.10930">
    <property type="match status" value="1"/>
</dbReference>
<evidence type="ECO:0000259" key="10">
    <source>
        <dbReference type="Pfam" id="PF17946"/>
    </source>
</evidence>
<dbReference type="PANTHER" id="PTHR30591:SF1">
    <property type="entry name" value="RECBCD ENZYME SUBUNIT RECC"/>
    <property type="match status" value="1"/>
</dbReference>
<keyword evidence="2" id="KW-0547">Nucleotide-binding</keyword>
<dbReference type="GO" id="GO:0004386">
    <property type="term" value="F:helicase activity"/>
    <property type="evidence" value="ECO:0007669"/>
    <property type="project" value="UniProtKB-KW"/>
</dbReference>
<evidence type="ECO:0000313" key="11">
    <source>
        <dbReference type="EMBL" id="GBF41488.1"/>
    </source>
</evidence>
<sequence length="1103" mass="128182">MPIHYFAGLHLHEITSELTKQIKKEQIENPLRMPLVVVPNTNLIPWLKLNIPKYNDSQLSINIEFTFLEKAILKTIFASLQILPWAEEENFYDYNSFKKDCFRFLYENQSTLFQNHPEIKTYISDLPKLYYLSDLLTKYFKDYELNRSDWIHNWLRDTKSQIPNQLTKDPYWDLEKKIYLGTNQGGKQNLFYYLEKGKELSLQGSLHFFCLSNLSGTYIDFLKTVSKNPNANLNIYIYQFHNGKVIGQNPEKAKNYLSKFAKPQSYLAKEFSNTTKQKEKSKYASGGMLAKLKSILLEEQVKEENYLDDQTVRVWNAPSEYREMESIAHDILHKISTNKGALSLLDFAILVPNTNDYKAAIEWVFHGGIYTTQRLEETPTLHRLNYSLSDLVAKDSSLLYKVFSILFPSFLNQRIEKDDFIQLLENPLITGKNKTESSDQTNSVSQLLNSLGSLYDENKEENPYTISFGVKRAVLSVISDEKTTWDKMGMITDPLAEEDSVLHLNLVWEEIKSLQTFFISEFLQLPAEERFKSFESKWNQFFQFSEETENERIYLTTWLDTIAKWCDTEWNNVNDFLQFLKLQTDEIFSNIATQKGNYLTEGITISLLQPMRPIPFSHIYIVGLGEGKFPGSKDLSRFNLRKNDTKPWDLNRIEIQESLLWETILSAEDSITFSYVGKNTLEDKEFEPCSSLFEIMNSLGIDRATEIPLTPYSQFYEKEILHSYDYARNLKQYRSLETQLPKPSFTSLEDLVLPSSEFKSKKEISITSIASAFKNPILPYIKENLGFIDDEEETSAEEPFYFNSLESYLFKSKFVPLFTESLANEGVWPWDKDTIAQKINEFSQIAEKKAEFPYGAFHLVTSESLLEELTAIAEVYKTLKTELFTNANEMVYLSSLSIGDTGLRDGFQLPSFPLDENQSITGEWENLIAIGDTYYWFYPRSFVPKPEKPNDYFKDYLKDYFGKMILLFLSACLFRTIGKKLVIIPILSKQKEKDMILPLDHLPEVESANYIRSVVTLINESPPMYIPNPGLNLFFAEMGTDHSEDDGDALETAWKEFLEEEADQILEFESEHMKLSPYGKDLLHQFSFQKVYPLLLPLLRKGF</sequence>
<evidence type="ECO:0000256" key="4">
    <source>
        <dbReference type="ARBA" id="ARBA00022801"/>
    </source>
</evidence>
<proteinExistence type="predicted"/>
<gene>
    <name evidence="11" type="primary">recC</name>
    <name evidence="11" type="ORF">LPTSP2_07650</name>
</gene>
<comment type="caution">
    <text evidence="11">The sequence shown here is derived from an EMBL/GenBank/DDBJ whole genome shotgun (WGS) entry which is preliminary data.</text>
</comment>
<dbReference type="GO" id="GO:0140097">
    <property type="term" value="F:catalytic activity, acting on DNA"/>
    <property type="evidence" value="ECO:0007669"/>
    <property type="project" value="UniProtKB-ARBA"/>
</dbReference>
<keyword evidence="1" id="KW-0540">Nuclease</keyword>
<dbReference type="EMBL" id="BFAZ01000004">
    <property type="protein sequence ID" value="GBF41488.1"/>
    <property type="molecule type" value="Genomic_DNA"/>
</dbReference>
<evidence type="ECO:0000313" key="12">
    <source>
        <dbReference type="Proteomes" id="UP000245206"/>
    </source>
</evidence>
<dbReference type="GO" id="GO:0004527">
    <property type="term" value="F:exonuclease activity"/>
    <property type="evidence" value="ECO:0007669"/>
    <property type="project" value="UniProtKB-KW"/>
</dbReference>
<evidence type="ECO:0000256" key="6">
    <source>
        <dbReference type="ARBA" id="ARBA00022839"/>
    </source>
</evidence>
<evidence type="ECO:0000256" key="1">
    <source>
        <dbReference type="ARBA" id="ARBA00022722"/>
    </source>
</evidence>
<keyword evidence="6" id="KW-0269">Exonuclease</keyword>
<dbReference type="GO" id="GO:0006281">
    <property type="term" value="P:DNA repair"/>
    <property type="evidence" value="ECO:0007669"/>
    <property type="project" value="UniProtKB-KW"/>
</dbReference>
<keyword evidence="3" id="KW-0227">DNA damage</keyword>
<dbReference type="Gene3D" id="3.40.50.300">
    <property type="entry name" value="P-loop containing nucleotide triphosphate hydrolases"/>
    <property type="match status" value="2"/>
</dbReference>
<dbReference type="GO" id="GO:0003677">
    <property type="term" value="F:DNA binding"/>
    <property type="evidence" value="ECO:0007669"/>
    <property type="project" value="UniProtKB-KW"/>
</dbReference>